<comment type="catalytic activity">
    <reaction evidence="3">
        <text>xanthosine + phosphate = alpha-D-ribose 1-phosphate + xanthine</text>
        <dbReference type="Rhea" id="RHEA:27638"/>
        <dbReference type="ChEBI" id="CHEBI:17712"/>
        <dbReference type="ChEBI" id="CHEBI:18107"/>
        <dbReference type="ChEBI" id="CHEBI:43474"/>
        <dbReference type="ChEBI" id="CHEBI:57720"/>
        <dbReference type="EC" id="2.4.2.1"/>
    </reaction>
</comment>
<keyword evidence="1 3" id="KW-0328">Glycosyltransferase</keyword>
<comment type="similarity">
    <text evidence="3">Belongs to the nucleoside phosphorylase PpnP family.</text>
</comment>
<evidence type="ECO:0000313" key="5">
    <source>
        <dbReference type="Proteomes" id="UP000557307"/>
    </source>
</evidence>
<dbReference type="EC" id="2.4.2.1" evidence="3"/>
<dbReference type="PANTHER" id="PTHR36540">
    <property type="entry name" value="PYRIMIDINE/PURINE NUCLEOSIDE PHOSPHORYLASE"/>
    <property type="match status" value="1"/>
</dbReference>
<protein>
    <recommendedName>
        <fullName evidence="3">Pyrimidine/purine nucleoside phosphorylase</fullName>
        <ecNumber evidence="3">2.4.2.1</ecNumber>
        <ecNumber evidence="3">2.4.2.2</ecNumber>
    </recommendedName>
    <alternativeName>
        <fullName evidence="3">Adenosine phosphorylase</fullName>
    </alternativeName>
    <alternativeName>
        <fullName evidence="3">Cytidine phosphorylase</fullName>
    </alternativeName>
    <alternativeName>
        <fullName evidence="3">Guanosine phosphorylase</fullName>
    </alternativeName>
    <alternativeName>
        <fullName evidence="3">Inosine phosphorylase</fullName>
    </alternativeName>
    <alternativeName>
        <fullName evidence="3">Thymidine phosphorylase</fullName>
    </alternativeName>
    <alternativeName>
        <fullName evidence="3">Uridine phosphorylase</fullName>
    </alternativeName>
    <alternativeName>
        <fullName evidence="3">Xanthosine phosphorylase</fullName>
    </alternativeName>
</protein>
<comment type="caution">
    <text evidence="4">The sequence shown here is derived from an EMBL/GenBank/DDBJ whole genome shotgun (WGS) entry which is preliminary data.</text>
</comment>
<keyword evidence="5" id="KW-1185">Reference proteome</keyword>
<evidence type="ECO:0000313" key="4">
    <source>
        <dbReference type="EMBL" id="MBB5286197.1"/>
    </source>
</evidence>
<comment type="catalytic activity">
    <reaction evidence="3">
        <text>adenosine + phosphate = alpha-D-ribose 1-phosphate + adenine</text>
        <dbReference type="Rhea" id="RHEA:27642"/>
        <dbReference type="ChEBI" id="CHEBI:16335"/>
        <dbReference type="ChEBI" id="CHEBI:16708"/>
        <dbReference type="ChEBI" id="CHEBI:43474"/>
        <dbReference type="ChEBI" id="CHEBI:57720"/>
        <dbReference type="EC" id="2.4.2.1"/>
    </reaction>
</comment>
<dbReference type="GO" id="GO:0016154">
    <property type="term" value="F:pyrimidine-nucleoside phosphorylase activity"/>
    <property type="evidence" value="ECO:0007669"/>
    <property type="project" value="UniProtKB-UniRule"/>
</dbReference>
<evidence type="ECO:0000256" key="2">
    <source>
        <dbReference type="ARBA" id="ARBA00022679"/>
    </source>
</evidence>
<comment type="catalytic activity">
    <reaction evidence="3">
        <text>guanosine + phosphate = alpha-D-ribose 1-phosphate + guanine</text>
        <dbReference type="Rhea" id="RHEA:13233"/>
        <dbReference type="ChEBI" id="CHEBI:16235"/>
        <dbReference type="ChEBI" id="CHEBI:16750"/>
        <dbReference type="ChEBI" id="CHEBI:43474"/>
        <dbReference type="ChEBI" id="CHEBI:57720"/>
        <dbReference type="EC" id="2.4.2.1"/>
    </reaction>
</comment>
<dbReference type="RefSeq" id="WP_184177062.1">
    <property type="nucleotide sequence ID" value="NZ_JACHGF010000008.1"/>
</dbReference>
<name>A0A840TX87_9BACT</name>
<dbReference type="InterPro" id="IPR014710">
    <property type="entry name" value="RmlC-like_jellyroll"/>
</dbReference>
<dbReference type="PANTHER" id="PTHR36540:SF1">
    <property type="entry name" value="PYRIMIDINE_PURINE NUCLEOSIDE PHOSPHORYLASE"/>
    <property type="match status" value="1"/>
</dbReference>
<comment type="catalytic activity">
    <reaction evidence="3">
        <text>cytidine + phosphate = cytosine + alpha-D-ribose 1-phosphate</text>
        <dbReference type="Rhea" id="RHEA:52540"/>
        <dbReference type="ChEBI" id="CHEBI:16040"/>
        <dbReference type="ChEBI" id="CHEBI:17562"/>
        <dbReference type="ChEBI" id="CHEBI:43474"/>
        <dbReference type="ChEBI" id="CHEBI:57720"/>
        <dbReference type="EC" id="2.4.2.2"/>
    </reaction>
</comment>
<reference evidence="4 5" key="1">
    <citation type="submission" date="2020-08" db="EMBL/GenBank/DDBJ databases">
        <title>Genomic Encyclopedia of Type Strains, Phase IV (KMG-IV): sequencing the most valuable type-strain genomes for metagenomic binning, comparative biology and taxonomic classification.</title>
        <authorList>
            <person name="Goeker M."/>
        </authorList>
    </citation>
    <scope>NUCLEOTIDE SEQUENCE [LARGE SCALE GENOMIC DNA]</scope>
    <source>
        <strain evidence="4 5">DSM 105074</strain>
    </source>
</reference>
<evidence type="ECO:0000256" key="1">
    <source>
        <dbReference type="ARBA" id="ARBA00022676"/>
    </source>
</evidence>
<dbReference type="EC" id="2.4.2.2" evidence="3"/>
<dbReference type="HAMAP" id="MF_01537">
    <property type="entry name" value="Nucleos_phosphorylase_PpnP"/>
    <property type="match status" value="1"/>
</dbReference>
<sequence>MIAVNEYFGGSVMSLGYTTAAGKSSVGVINEGEFEFGTSQHETMTLVEGQLEVLLPEAEAWQTYGPGEAFEVPAGASFQVKATAPVAYLCQYR</sequence>
<accession>A0A840TX87</accession>
<gene>
    <name evidence="3" type="primary">ppnP</name>
    <name evidence="4" type="ORF">HNQ92_004357</name>
</gene>
<evidence type="ECO:0000256" key="3">
    <source>
        <dbReference type="HAMAP-Rule" id="MF_01537"/>
    </source>
</evidence>
<dbReference type="SUPFAM" id="SSF51182">
    <property type="entry name" value="RmlC-like cupins"/>
    <property type="match status" value="1"/>
</dbReference>
<dbReference type="InterPro" id="IPR011051">
    <property type="entry name" value="RmlC_Cupin_sf"/>
</dbReference>
<dbReference type="InterPro" id="IPR009664">
    <property type="entry name" value="Ppnp"/>
</dbReference>
<keyword evidence="2 3" id="KW-0808">Transferase</keyword>
<dbReference type="GO" id="GO:0005829">
    <property type="term" value="C:cytosol"/>
    <property type="evidence" value="ECO:0007669"/>
    <property type="project" value="TreeGrafter"/>
</dbReference>
<dbReference type="GO" id="GO:0004731">
    <property type="term" value="F:purine-nucleoside phosphorylase activity"/>
    <property type="evidence" value="ECO:0007669"/>
    <property type="project" value="UniProtKB-UniRule"/>
</dbReference>
<organism evidence="4 5">
    <name type="scientific">Rhabdobacter roseus</name>
    <dbReference type="NCBI Taxonomy" id="1655419"/>
    <lineage>
        <taxon>Bacteria</taxon>
        <taxon>Pseudomonadati</taxon>
        <taxon>Bacteroidota</taxon>
        <taxon>Cytophagia</taxon>
        <taxon>Cytophagales</taxon>
        <taxon>Cytophagaceae</taxon>
        <taxon>Rhabdobacter</taxon>
    </lineage>
</organism>
<comment type="catalytic activity">
    <reaction evidence="3">
        <text>inosine + phosphate = alpha-D-ribose 1-phosphate + hypoxanthine</text>
        <dbReference type="Rhea" id="RHEA:27646"/>
        <dbReference type="ChEBI" id="CHEBI:17368"/>
        <dbReference type="ChEBI" id="CHEBI:17596"/>
        <dbReference type="ChEBI" id="CHEBI:43474"/>
        <dbReference type="ChEBI" id="CHEBI:57720"/>
        <dbReference type="EC" id="2.4.2.1"/>
    </reaction>
</comment>
<dbReference type="Pfam" id="PF06865">
    <property type="entry name" value="Ppnp"/>
    <property type="match status" value="1"/>
</dbReference>
<dbReference type="EMBL" id="JACHGF010000008">
    <property type="protein sequence ID" value="MBB5286197.1"/>
    <property type="molecule type" value="Genomic_DNA"/>
</dbReference>
<comment type="catalytic activity">
    <reaction evidence="3">
        <text>thymidine + phosphate = 2-deoxy-alpha-D-ribose 1-phosphate + thymine</text>
        <dbReference type="Rhea" id="RHEA:16037"/>
        <dbReference type="ChEBI" id="CHEBI:17748"/>
        <dbReference type="ChEBI" id="CHEBI:17821"/>
        <dbReference type="ChEBI" id="CHEBI:43474"/>
        <dbReference type="ChEBI" id="CHEBI:57259"/>
        <dbReference type="EC" id="2.4.2.2"/>
    </reaction>
</comment>
<comment type="catalytic activity">
    <reaction evidence="3">
        <text>a purine D-ribonucleoside + phosphate = a purine nucleobase + alpha-D-ribose 1-phosphate</text>
        <dbReference type="Rhea" id="RHEA:19805"/>
        <dbReference type="ChEBI" id="CHEBI:26386"/>
        <dbReference type="ChEBI" id="CHEBI:43474"/>
        <dbReference type="ChEBI" id="CHEBI:57720"/>
        <dbReference type="ChEBI" id="CHEBI:142355"/>
        <dbReference type="EC" id="2.4.2.1"/>
    </reaction>
</comment>
<comment type="function">
    <text evidence="3">Catalyzes the phosphorolysis of diverse nucleosides, yielding D-ribose 1-phosphate and the respective free bases. Can use uridine, adenosine, guanosine, cytidine, thymidine, inosine and xanthosine as substrates. Also catalyzes the reverse reactions.</text>
</comment>
<proteinExistence type="inferred from homology"/>
<comment type="catalytic activity">
    <reaction evidence="3">
        <text>uridine + phosphate = alpha-D-ribose 1-phosphate + uracil</text>
        <dbReference type="Rhea" id="RHEA:24388"/>
        <dbReference type="ChEBI" id="CHEBI:16704"/>
        <dbReference type="ChEBI" id="CHEBI:17568"/>
        <dbReference type="ChEBI" id="CHEBI:43474"/>
        <dbReference type="ChEBI" id="CHEBI:57720"/>
        <dbReference type="EC" id="2.4.2.2"/>
    </reaction>
</comment>
<dbReference type="AlphaFoldDB" id="A0A840TX87"/>
<dbReference type="Proteomes" id="UP000557307">
    <property type="component" value="Unassembled WGS sequence"/>
</dbReference>
<dbReference type="Gene3D" id="2.60.120.10">
    <property type="entry name" value="Jelly Rolls"/>
    <property type="match status" value="1"/>
</dbReference>